<dbReference type="PANTHER" id="PTHR42985:SF40">
    <property type="entry name" value="LD47995P-RELATED"/>
    <property type="match status" value="1"/>
</dbReference>
<keyword evidence="6 12" id="KW-1133">Transmembrane helix</keyword>
<dbReference type="PANTHER" id="PTHR42985">
    <property type="entry name" value="SODIUM-COUPLED MONOCARBOXYLATE TRANSPORTER"/>
    <property type="match status" value="1"/>
</dbReference>
<dbReference type="AlphaFoldDB" id="A0AAJ7SBZ9"/>
<feature type="transmembrane region" description="Helical" evidence="12">
    <location>
        <begin position="207"/>
        <end position="225"/>
    </location>
</feature>
<dbReference type="PROSITE" id="PS50283">
    <property type="entry name" value="NA_SOLUT_SYMP_3"/>
    <property type="match status" value="1"/>
</dbReference>
<dbReference type="RefSeq" id="XP_026675243.1">
    <property type="nucleotide sequence ID" value="XM_026819442.1"/>
</dbReference>
<evidence type="ECO:0000256" key="8">
    <source>
        <dbReference type="ARBA" id="ARBA00023065"/>
    </source>
</evidence>
<dbReference type="RefSeq" id="XP_026675242.1">
    <property type="nucleotide sequence ID" value="XM_026819441.1"/>
</dbReference>
<proteinExistence type="inferred from homology"/>
<accession>A0AAJ7SBZ9</accession>
<comment type="subcellular location">
    <subcellularLocation>
        <location evidence="1">Cell membrane</location>
        <topology evidence="1">Multi-pass membrane protein</topology>
    </subcellularLocation>
</comment>
<evidence type="ECO:0000256" key="3">
    <source>
        <dbReference type="ARBA" id="ARBA00022448"/>
    </source>
</evidence>
<feature type="transmembrane region" description="Helical" evidence="12">
    <location>
        <begin position="351"/>
        <end position="373"/>
    </location>
</feature>
<sequence length="544" mass="59697">MAGLSCHRRNAVDLSRDRTLLPIHRGQTTHGRGVLLGEQINGRGHSSDSSDSVFRVCNNIARNQRGKLRLRDANHAVVFRWFHWNADYAVLLSSRLYRVERYERVRVFGETVRSHSSSGNQHSQFLATPPVHGSGVICAFDSARSDYRPIRRHERSAALLMFAGIACVLGVAAADLDGSLSNVWSIAQAGGRIEFFDFRIDPTIRHTWWSLLVGSTTFFLSLYAVNQVQVQRLLTAKDKKTSTNALFLSGPITMALGVLTSFCGLAVYAVYKDCDPFTSGKITMFDMILPYFAADRMSRLPGITGLFISGVFSASLSTISAMLNSLAAVALEDYVKPACHKFGMHFSSERATMIGKALAIMNGFLCLSVAFLAKSMGSLIQAALSISGAIGGPILGIFTLGMFIEAANETGAIVGMVSALTICIWAALGSTISGTSQGQTLPLSIDGCDNSTLQLEHFNNQNIDNSSYLYLYRISYMWYTPLGLVITLLVGYVTSLVTNRILYKNARELNPSLFVPMLAARIRRRREDAAKTTSSQMFVLENRK</sequence>
<evidence type="ECO:0000256" key="9">
    <source>
        <dbReference type="ARBA" id="ARBA00023136"/>
    </source>
</evidence>
<evidence type="ECO:0000313" key="15">
    <source>
        <dbReference type="RefSeq" id="XP_026675243.1"/>
    </source>
</evidence>
<feature type="transmembrane region" description="Helical" evidence="12">
    <location>
        <begin position="411"/>
        <end position="432"/>
    </location>
</feature>
<feature type="transmembrane region" description="Helical" evidence="12">
    <location>
        <begin position="379"/>
        <end position="404"/>
    </location>
</feature>
<dbReference type="InterPro" id="IPR001734">
    <property type="entry name" value="Na/solute_symporter"/>
</dbReference>
<reference evidence="14 15" key="1">
    <citation type="submission" date="2025-04" db="UniProtKB">
        <authorList>
            <consortium name="RefSeq"/>
        </authorList>
    </citation>
    <scope>IDENTIFICATION</scope>
    <source>
        <tissue evidence="14 15">Whole body</tissue>
    </source>
</reference>
<keyword evidence="3" id="KW-0813">Transport</keyword>
<keyword evidence="7" id="KW-0915">Sodium</keyword>
<keyword evidence="13" id="KW-1185">Reference proteome</keyword>
<feature type="transmembrane region" description="Helical" evidence="12">
    <location>
        <begin position="157"/>
        <end position="174"/>
    </location>
</feature>
<keyword evidence="4" id="KW-1003">Cell membrane</keyword>
<dbReference type="Proteomes" id="UP000694925">
    <property type="component" value="Unplaced"/>
</dbReference>
<feature type="transmembrane region" description="Helical" evidence="12">
    <location>
        <begin position="476"/>
        <end position="497"/>
    </location>
</feature>
<evidence type="ECO:0000256" key="4">
    <source>
        <dbReference type="ARBA" id="ARBA00022475"/>
    </source>
</evidence>
<evidence type="ECO:0000313" key="13">
    <source>
        <dbReference type="Proteomes" id="UP000694925"/>
    </source>
</evidence>
<gene>
    <name evidence="14 15" type="primary">LOC108632166</name>
</gene>
<evidence type="ECO:0000256" key="10">
    <source>
        <dbReference type="ARBA" id="ARBA00023201"/>
    </source>
</evidence>
<evidence type="ECO:0000256" key="2">
    <source>
        <dbReference type="ARBA" id="ARBA00006434"/>
    </source>
</evidence>
<protein>
    <submittedName>
        <fullName evidence="14">Sodium-dependent multivitamin transporter isoform X3</fullName>
    </submittedName>
    <submittedName>
        <fullName evidence="15">Sodium-dependent multivitamin transporter isoform X4</fullName>
    </submittedName>
</protein>
<feature type="transmembrane region" description="Helical" evidence="12">
    <location>
        <begin position="246"/>
        <end position="271"/>
    </location>
</feature>
<keyword evidence="9 12" id="KW-0472">Membrane</keyword>
<evidence type="ECO:0000256" key="12">
    <source>
        <dbReference type="SAM" id="Phobius"/>
    </source>
</evidence>
<dbReference type="GO" id="GO:0006814">
    <property type="term" value="P:sodium ion transport"/>
    <property type="evidence" value="ECO:0007669"/>
    <property type="project" value="UniProtKB-KW"/>
</dbReference>
<evidence type="ECO:0000256" key="11">
    <source>
        <dbReference type="RuleBase" id="RU362091"/>
    </source>
</evidence>
<organism evidence="13 14">
    <name type="scientific">Ceratina calcarata</name>
    <dbReference type="NCBI Taxonomy" id="156304"/>
    <lineage>
        <taxon>Eukaryota</taxon>
        <taxon>Metazoa</taxon>
        <taxon>Ecdysozoa</taxon>
        <taxon>Arthropoda</taxon>
        <taxon>Hexapoda</taxon>
        <taxon>Insecta</taxon>
        <taxon>Pterygota</taxon>
        <taxon>Neoptera</taxon>
        <taxon>Endopterygota</taxon>
        <taxon>Hymenoptera</taxon>
        <taxon>Apocrita</taxon>
        <taxon>Aculeata</taxon>
        <taxon>Apoidea</taxon>
        <taxon>Anthophila</taxon>
        <taxon>Apidae</taxon>
        <taxon>Ceratina</taxon>
        <taxon>Zadontomerus</taxon>
    </lineage>
</organism>
<name>A0AAJ7SBZ9_9HYME</name>
<feature type="transmembrane region" description="Helical" evidence="12">
    <location>
        <begin position="306"/>
        <end position="331"/>
    </location>
</feature>
<evidence type="ECO:0000313" key="14">
    <source>
        <dbReference type="RefSeq" id="XP_026675242.1"/>
    </source>
</evidence>
<dbReference type="Pfam" id="PF00474">
    <property type="entry name" value="SSF"/>
    <property type="match status" value="1"/>
</dbReference>
<evidence type="ECO:0000256" key="7">
    <source>
        <dbReference type="ARBA" id="ARBA00023053"/>
    </source>
</evidence>
<keyword evidence="8" id="KW-0406">Ion transport</keyword>
<dbReference type="GO" id="GO:0015293">
    <property type="term" value="F:symporter activity"/>
    <property type="evidence" value="ECO:0007669"/>
    <property type="project" value="TreeGrafter"/>
</dbReference>
<evidence type="ECO:0000256" key="1">
    <source>
        <dbReference type="ARBA" id="ARBA00004651"/>
    </source>
</evidence>
<dbReference type="GO" id="GO:0005886">
    <property type="term" value="C:plasma membrane"/>
    <property type="evidence" value="ECO:0007669"/>
    <property type="project" value="UniProtKB-SubCell"/>
</dbReference>
<dbReference type="Gene3D" id="1.20.1730.10">
    <property type="entry name" value="Sodium/glucose cotransporter"/>
    <property type="match status" value="1"/>
</dbReference>
<dbReference type="InterPro" id="IPR051163">
    <property type="entry name" value="Sodium:Solute_Symporter_SSF"/>
</dbReference>
<dbReference type="InterPro" id="IPR038377">
    <property type="entry name" value="Na/Glc_symporter_sf"/>
</dbReference>
<dbReference type="GeneID" id="108632166"/>
<comment type="similarity">
    <text evidence="2 11">Belongs to the sodium:solute symporter (SSF) (TC 2.A.21) family.</text>
</comment>
<evidence type="ECO:0000256" key="5">
    <source>
        <dbReference type="ARBA" id="ARBA00022692"/>
    </source>
</evidence>
<keyword evidence="5 12" id="KW-0812">Transmembrane</keyword>
<evidence type="ECO:0000256" key="6">
    <source>
        <dbReference type="ARBA" id="ARBA00022989"/>
    </source>
</evidence>
<keyword evidence="10" id="KW-0739">Sodium transport</keyword>